<comment type="caution">
    <text evidence="1">The sequence shown here is derived from an EMBL/GenBank/DDBJ whole genome shotgun (WGS) entry which is preliminary data.</text>
</comment>
<dbReference type="AlphaFoldDB" id="A0A9P9I8A9"/>
<dbReference type="OrthoDB" id="428260at2759"/>
<evidence type="ECO:0000313" key="2">
    <source>
        <dbReference type="Proteomes" id="UP000738349"/>
    </source>
</evidence>
<sequence>MKHSTFKVANHSDAKRNMMHMAVRTTEGKLAPMDYMYPENTKTNSGGMGVVSSVGDSIHMTNLIKEEPQLLRPEMRDRMFEPQFDASSKQAKGMMSMGFMHENLTGGEKSLGAFSFGLGGLITV</sequence>
<dbReference type="Proteomes" id="UP000738349">
    <property type="component" value="Unassembled WGS sequence"/>
</dbReference>
<name>A0A9P9I8A9_9HYPO</name>
<dbReference type="SUPFAM" id="SSF56601">
    <property type="entry name" value="beta-lactamase/transpeptidase-like"/>
    <property type="match status" value="1"/>
</dbReference>
<accession>A0A9P9I8A9</accession>
<dbReference type="Gene3D" id="3.40.710.10">
    <property type="entry name" value="DD-peptidase/beta-lactamase superfamily"/>
    <property type="match status" value="1"/>
</dbReference>
<proteinExistence type="predicted"/>
<organism evidence="1 2">
    <name type="scientific">Dactylonectria macrodidyma</name>
    <dbReference type="NCBI Taxonomy" id="307937"/>
    <lineage>
        <taxon>Eukaryota</taxon>
        <taxon>Fungi</taxon>
        <taxon>Dikarya</taxon>
        <taxon>Ascomycota</taxon>
        <taxon>Pezizomycotina</taxon>
        <taxon>Sordariomycetes</taxon>
        <taxon>Hypocreomycetidae</taxon>
        <taxon>Hypocreales</taxon>
        <taxon>Nectriaceae</taxon>
        <taxon>Dactylonectria</taxon>
    </lineage>
</organism>
<keyword evidence="2" id="KW-1185">Reference proteome</keyword>
<dbReference type="InterPro" id="IPR012338">
    <property type="entry name" value="Beta-lactam/transpept-like"/>
</dbReference>
<reference evidence="1" key="1">
    <citation type="journal article" date="2021" name="Nat. Commun.">
        <title>Genetic determinants of endophytism in the Arabidopsis root mycobiome.</title>
        <authorList>
            <person name="Mesny F."/>
            <person name="Miyauchi S."/>
            <person name="Thiergart T."/>
            <person name="Pickel B."/>
            <person name="Atanasova L."/>
            <person name="Karlsson M."/>
            <person name="Huettel B."/>
            <person name="Barry K.W."/>
            <person name="Haridas S."/>
            <person name="Chen C."/>
            <person name="Bauer D."/>
            <person name="Andreopoulos W."/>
            <person name="Pangilinan J."/>
            <person name="LaButti K."/>
            <person name="Riley R."/>
            <person name="Lipzen A."/>
            <person name="Clum A."/>
            <person name="Drula E."/>
            <person name="Henrissat B."/>
            <person name="Kohler A."/>
            <person name="Grigoriev I.V."/>
            <person name="Martin F.M."/>
            <person name="Hacquard S."/>
        </authorList>
    </citation>
    <scope>NUCLEOTIDE SEQUENCE</scope>
    <source>
        <strain evidence="1">MPI-CAGE-AT-0147</strain>
    </source>
</reference>
<protein>
    <submittedName>
        <fullName evidence="1">Uncharacterized protein</fullName>
    </submittedName>
</protein>
<dbReference type="EMBL" id="JAGMUV010000044">
    <property type="protein sequence ID" value="KAH7110672.1"/>
    <property type="molecule type" value="Genomic_DNA"/>
</dbReference>
<gene>
    <name evidence="1" type="ORF">EDB81DRAFT_894630</name>
</gene>
<evidence type="ECO:0000313" key="1">
    <source>
        <dbReference type="EMBL" id="KAH7110672.1"/>
    </source>
</evidence>